<feature type="coiled-coil region" evidence="5">
    <location>
        <begin position="68"/>
        <end position="102"/>
    </location>
</feature>
<dbReference type="InterPro" id="IPR003656">
    <property type="entry name" value="Znf_BED"/>
</dbReference>
<dbReference type="RefSeq" id="XP_015273562.1">
    <property type="nucleotide sequence ID" value="XM_015418076.1"/>
</dbReference>
<dbReference type="PANTHER" id="PTHR47241:SF1">
    <property type="entry name" value="BED-TYPE DOMAIN-CONTAINING PROTEIN"/>
    <property type="match status" value="1"/>
</dbReference>
<reference evidence="9" key="1">
    <citation type="submission" date="2025-08" db="UniProtKB">
        <authorList>
            <consortium name="RefSeq"/>
        </authorList>
    </citation>
    <scope>IDENTIFICATION</scope>
</reference>
<evidence type="ECO:0000256" key="1">
    <source>
        <dbReference type="ARBA" id="ARBA00022723"/>
    </source>
</evidence>
<evidence type="ECO:0000313" key="9">
    <source>
        <dbReference type="RefSeq" id="XP_015273562.1"/>
    </source>
</evidence>
<feature type="compositionally biased region" description="Low complexity" evidence="6">
    <location>
        <begin position="384"/>
        <end position="415"/>
    </location>
</feature>
<keyword evidence="5" id="KW-0175">Coiled coil</keyword>
<feature type="compositionally biased region" description="Low complexity" evidence="6">
    <location>
        <begin position="731"/>
        <end position="750"/>
    </location>
</feature>
<dbReference type="Pfam" id="PF02892">
    <property type="entry name" value="zf-BED"/>
    <property type="match status" value="3"/>
</dbReference>
<dbReference type="GeneID" id="107116192"/>
<keyword evidence="8" id="KW-1185">Reference proteome</keyword>
<evidence type="ECO:0000256" key="3">
    <source>
        <dbReference type="ARBA" id="ARBA00022833"/>
    </source>
</evidence>
<sequence>MLSWFKKRVQEGVCEVPPTMEVTQSSASLEDPRQSPLEVPDQSIHGEQPLGNPRTNIEMILLRLEAGQESLLSEVAQLRTSINQTNEQLKVVESRFSSLEHRICASQQTNSVVLVSASDPRAVPASSSSSFSSQQMILDAAQTAPSPTSPSLYSGDTSSGPPPSSSEQFRNTSSTLRYSEIVEKAHQMRTDAWSQEMNFASETAHLEAEESDNQEDTSSRTSPLITPECETEPQTLISTEETALPAITAVQSLERISESETALARAEESDQQEDTSSRALPSIAPEYKANPQPLTRTEEAAPPVIAAIGSQEMIPESEAAPTEPEESDQQANNFSGGSAQPYTPEPRPLTSSLPETPQAPVLAAMQKKAQGRGALLSRRRSTNKRSSSTALTSTATSAGTRSCLPLLAPADGGPPTKRRRQTSIAWQYFTKQSKYIATCNICGTDVKTGRIGGCGVVGTAALLSHIKRKHGITREKVAPAAVPEAGSNIQDVERPSTTESPSRTASTASTSTTPSPGTLSCLPSSSPTEVRPPTKCQRTSIAWQYFTKQSKYIATCNICGTDVKTGRIGGCGVVGTAALLSHLKRKHGITRKKVAPAAVPEAGSNIQDVERPTTTESPSRTASTASTSTTPSPGALNCLPSSSPTEVRPPTKCQRTSIAWQYFTKQSKYIATCNICGTDVKTGRIGGCGVVGTAALLSHLKRKHGITRKKVAPAAVPEAGSNIQDVERPTTTESPSRTASTASTSTTPSPGTLNCLPSSSPQKGGKSNLQVNRGTGGTSLALSNGA</sequence>
<accession>A0ABM1KIM5</accession>
<feature type="region of interest" description="Disordered" evidence="6">
    <location>
        <begin position="205"/>
        <end position="235"/>
    </location>
</feature>
<feature type="region of interest" description="Disordered" evidence="6">
    <location>
        <begin position="591"/>
        <end position="650"/>
    </location>
</feature>
<dbReference type="SUPFAM" id="SSF57667">
    <property type="entry name" value="beta-beta-alpha zinc fingers"/>
    <property type="match status" value="3"/>
</dbReference>
<keyword evidence="3" id="KW-0862">Zinc</keyword>
<keyword evidence="1" id="KW-0479">Metal-binding</keyword>
<feature type="compositionally biased region" description="Low complexity" evidence="6">
    <location>
        <begin position="121"/>
        <end position="133"/>
    </location>
</feature>
<evidence type="ECO:0000256" key="6">
    <source>
        <dbReference type="SAM" id="MobiDB-lite"/>
    </source>
</evidence>
<evidence type="ECO:0000313" key="8">
    <source>
        <dbReference type="Proteomes" id="UP000694871"/>
    </source>
</evidence>
<name>A0ABM1KIM5_GEKJA</name>
<feature type="compositionally biased region" description="Polar residues" evidence="6">
    <location>
        <begin position="329"/>
        <end position="341"/>
    </location>
</feature>
<keyword evidence="2 4" id="KW-0863">Zinc-finger</keyword>
<dbReference type="PANTHER" id="PTHR47241">
    <property type="entry name" value="FINGER PROTEIN, PUTATIVE-RELATED"/>
    <property type="match status" value="1"/>
</dbReference>
<organism evidence="8 9">
    <name type="scientific">Gekko japonicus</name>
    <name type="common">Schlegel's Japanese gecko</name>
    <dbReference type="NCBI Taxonomy" id="146911"/>
    <lineage>
        <taxon>Eukaryota</taxon>
        <taxon>Metazoa</taxon>
        <taxon>Chordata</taxon>
        <taxon>Craniata</taxon>
        <taxon>Vertebrata</taxon>
        <taxon>Euteleostomi</taxon>
        <taxon>Lepidosauria</taxon>
        <taxon>Squamata</taxon>
        <taxon>Bifurcata</taxon>
        <taxon>Gekkota</taxon>
        <taxon>Gekkonidae</taxon>
        <taxon>Gekkoninae</taxon>
        <taxon>Gekko</taxon>
    </lineage>
</organism>
<proteinExistence type="predicted"/>
<evidence type="ECO:0000256" key="4">
    <source>
        <dbReference type="PROSITE-ProRule" id="PRU00027"/>
    </source>
</evidence>
<feature type="region of interest" description="Disordered" evidence="6">
    <location>
        <begin position="121"/>
        <end position="173"/>
    </location>
</feature>
<feature type="domain" description="BED-type" evidence="7">
    <location>
        <begin position="420"/>
        <end position="477"/>
    </location>
</feature>
<evidence type="ECO:0000256" key="5">
    <source>
        <dbReference type="SAM" id="Coils"/>
    </source>
</evidence>
<dbReference type="Proteomes" id="UP000694871">
    <property type="component" value="Unplaced"/>
</dbReference>
<feature type="domain" description="BED-type" evidence="7">
    <location>
        <begin position="654"/>
        <end position="711"/>
    </location>
</feature>
<feature type="region of interest" description="Disordered" evidence="6">
    <location>
        <begin position="708"/>
        <end position="786"/>
    </location>
</feature>
<evidence type="ECO:0000259" key="7">
    <source>
        <dbReference type="PROSITE" id="PS50808"/>
    </source>
</evidence>
<feature type="region of interest" description="Disordered" evidence="6">
    <location>
        <begin position="314"/>
        <end position="419"/>
    </location>
</feature>
<protein>
    <submittedName>
        <fullName evidence="9">Flocculation protein FLO11-like</fullName>
    </submittedName>
</protein>
<feature type="region of interest" description="Disordered" evidence="6">
    <location>
        <begin position="474"/>
        <end position="534"/>
    </location>
</feature>
<gene>
    <name evidence="9" type="primary">LOC107116192</name>
</gene>
<dbReference type="SMART" id="SM00614">
    <property type="entry name" value="ZnF_BED"/>
    <property type="match status" value="3"/>
</dbReference>
<dbReference type="InterPro" id="IPR036236">
    <property type="entry name" value="Znf_C2H2_sf"/>
</dbReference>
<feature type="domain" description="BED-type" evidence="7">
    <location>
        <begin position="537"/>
        <end position="594"/>
    </location>
</feature>
<feature type="compositionally biased region" description="Low complexity" evidence="6">
    <location>
        <begin position="614"/>
        <end position="633"/>
    </location>
</feature>
<feature type="compositionally biased region" description="Low complexity" evidence="6">
    <location>
        <begin position="497"/>
        <end position="528"/>
    </location>
</feature>
<feature type="compositionally biased region" description="Polar residues" evidence="6">
    <location>
        <begin position="143"/>
        <end position="157"/>
    </location>
</feature>
<dbReference type="InterPro" id="IPR052865">
    <property type="entry name" value="Zinc_finger_BED"/>
</dbReference>
<evidence type="ECO:0000256" key="2">
    <source>
        <dbReference type="ARBA" id="ARBA00022771"/>
    </source>
</evidence>
<dbReference type="PROSITE" id="PS50808">
    <property type="entry name" value="ZF_BED"/>
    <property type="match status" value="3"/>
</dbReference>
<feature type="compositionally biased region" description="Polar residues" evidence="6">
    <location>
        <begin position="751"/>
        <end position="786"/>
    </location>
</feature>
<feature type="region of interest" description="Disordered" evidence="6">
    <location>
        <begin position="258"/>
        <end position="297"/>
    </location>
</feature>
<feature type="region of interest" description="Disordered" evidence="6">
    <location>
        <begin position="19"/>
        <end position="52"/>
    </location>
</feature>